<organism evidence="3 4">
    <name type="scientific">Microcella daejeonensis</name>
    <dbReference type="NCBI Taxonomy" id="2994971"/>
    <lineage>
        <taxon>Bacteria</taxon>
        <taxon>Bacillati</taxon>
        <taxon>Actinomycetota</taxon>
        <taxon>Actinomycetes</taxon>
        <taxon>Micrococcales</taxon>
        <taxon>Microbacteriaceae</taxon>
        <taxon>Microcella</taxon>
    </lineage>
</organism>
<dbReference type="RefSeq" id="WP_267782787.1">
    <property type="nucleotide sequence ID" value="NZ_CP113089.1"/>
</dbReference>
<evidence type="ECO:0000256" key="1">
    <source>
        <dbReference type="SAM" id="MobiDB-lite"/>
    </source>
</evidence>
<feature type="transmembrane region" description="Helical" evidence="2">
    <location>
        <begin position="65"/>
        <end position="87"/>
    </location>
</feature>
<accession>A0A9E8MN83</accession>
<sequence length="303" mass="31980">MVRAQFALERVEFDRRSLEMLPEYRAEVDALAQRTAAQMRAAALDRLQEQLTARPHLREVLRPSAFSLALQVLAVLLAAGAAAVFLTRSGVDPEWALPVAALLHLSAALIVGGVTLRTIVAGPPPTFLRRVVVLVVGTAIPGVVIGALMDGATDPALRLWWWMLVASATLSLVVLAALVRSWVSLGTAGRSRVAAEVQEWLEVVRLEHSAAIARAAAELDALWSAVDEPRRLAVAEARDAAVAVLDARGFHEEAAPLRTAVPGAVAVDAAIAPSLAAWGAGSQEPTSARLVPASVPGERPETA</sequence>
<proteinExistence type="predicted"/>
<evidence type="ECO:0000313" key="4">
    <source>
        <dbReference type="Proteomes" id="UP001164706"/>
    </source>
</evidence>
<dbReference type="KEGG" id="mdb:OVN18_06385"/>
<evidence type="ECO:0000256" key="2">
    <source>
        <dbReference type="SAM" id="Phobius"/>
    </source>
</evidence>
<feature type="region of interest" description="Disordered" evidence="1">
    <location>
        <begin position="282"/>
        <end position="303"/>
    </location>
</feature>
<gene>
    <name evidence="3" type="ORF">OVN18_06385</name>
</gene>
<feature type="transmembrane region" description="Helical" evidence="2">
    <location>
        <begin position="99"/>
        <end position="120"/>
    </location>
</feature>
<feature type="transmembrane region" description="Helical" evidence="2">
    <location>
        <begin position="160"/>
        <end position="183"/>
    </location>
</feature>
<protein>
    <submittedName>
        <fullName evidence="3">Uncharacterized protein</fullName>
    </submittedName>
</protein>
<dbReference type="AlphaFoldDB" id="A0A9E8MN83"/>
<reference evidence="3" key="1">
    <citation type="submission" date="2022-11" db="EMBL/GenBank/DDBJ databases">
        <title>Description of Microcella daejonensis nov. sp, isolated from riverside soil.</title>
        <authorList>
            <person name="Molina K.M."/>
            <person name="Kim S.B."/>
        </authorList>
    </citation>
    <scope>NUCLEOTIDE SEQUENCE</scope>
    <source>
        <strain evidence="3">MMS21-STM12</strain>
    </source>
</reference>
<keyword evidence="2" id="KW-1133">Transmembrane helix</keyword>
<dbReference type="Proteomes" id="UP001164706">
    <property type="component" value="Chromosome"/>
</dbReference>
<keyword evidence="2" id="KW-0812">Transmembrane</keyword>
<feature type="transmembrane region" description="Helical" evidence="2">
    <location>
        <begin position="127"/>
        <end position="148"/>
    </location>
</feature>
<keyword evidence="4" id="KW-1185">Reference proteome</keyword>
<evidence type="ECO:0000313" key="3">
    <source>
        <dbReference type="EMBL" id="WAB82623.1"/>
    </source>
</evidence>
<keyword evidence="2" id="KW-0472">Membrane</keyword>
<dbReference type="EMBL" id="CP113089">
    <property type="protein sequence ID" value="WAB82623.1"/>
    <property type="molecule type" value="Genomic_DNA"/>
</dbReference>
<name>A0A9E8MN83_9MICO</name>